<name>A0A853BFH2_9PSEU</name>
<dbReference type="GO" id="GO:0020037">
    <property type="term" value="F:heme binding"/>
    <property type="evidence" value="ECO:0007669"/>
    <property type="project" value="InterPro"/>
</dbReference>
<dbReference type="Gene3D" id="1.10.630.10">
    <property type="entry name" value="Cytochrome P450"/>
    <property type="match status" value="1"/>
</dbReference>
<gene>
    <name evidence="3" type="ORF">HNR02_006692</name>
</gene>
<dbReference type="PANTHER" id="PTHR46696:SF6">
    <property type="entry name" value="P450, PUTATIVE (EUROFUNG)-RELATED"/>
    <property type="match status" value="1"/>
</dbReference>
<dbReference type="PANTHER" id="PTHR46696">
    <property type="entry name" value="P450, PUTATIVE (EUROFUNG)-RELATED"/>
    <property type="match status" value="1"/>
</dbReference>
<organism evidence="3 4">
    <name type="scientific">Amycolatopsis endophytica</name>
    <dbReference type="NCBI Taxonomy" id="860233"/>
    <lineage>
        <taxon>Bacteria</taxon>
        <taxon>Bacillati</taxon>
        <taxon>Actinomycetota</taxon>
        <taxon>Actinomycetes</taxon>
        <taxon>Pseudonocardiales</taxon>
        <taxon>Pseudonocardiaceae</taxon>
        <taxon>Amycolatopsis</taxon>
    </lineage>
</organism>
<dbReference type="AlphaFoldDB" id="A0A853BFH2"/>
<comment type="similarity">
    <text evidence="1">Belongs to the cytochrome P450 family.</text>
</comment>
<sequence length="283" mass="31222">MLDPLGDHDLFAIHDHYHRLRASSPVVHGTEFGGFRAVLAHREVRRVLADPAPFVNSVRNVVPRVRASGRRPPPHLDPPEHTVYRRAPAPLFRAERTAALEPDARSLVGGLTAELAARGRFDACEPTYRVPGFTMARWMNIPDAEIGAVRDTADACNRAFQDGDDDGLRRGSGELYEIARALVARRRANPLDPGEDPPSALLAARDGGEPLPDELVVGTIRQLLPGVDDRCQRHHRELHRAPRPRRCPSRTGSSPEGRAATTSFSVRDRTGAPARAWEGWRSP</sequence>
<feature type="compositionally biased region" description="Basic residues" evidence="2">
    <location>
        <begin position="235"/>
        <end position="248"/>
    </location>
</feature>
<feature type="compositionally biased region" description="Polar residues" evidence="2">
    <location>
        <begin position="250"/>
        <end position="265"/>
    </location>
</feature>
<proteinExistence type="inferred from homology"/>
<evidence type="ECO:0000256" key="1">
    <source>
        <dbReference type="ARBA" id="ARBA00010617"/>
    </source>
</evidence>
<evidence type="ECO:0000313" key="3">
    <source>
        <dbReference type="EMBL" id="NYI93317.1"/>
    </source>
</evidence>
<dbReference type="EMBL" id="JACCFK010000002">
    <property type="protein sequence ID" value="NYI93317.1"/>
    <property type="molecule type" value="Genomic_DNA"/>
</dbReference>
<comment type="caution">
    <text evidence="3">The sequence shown here is derived from an EMBL/GenBank/DDBJ whole genome shotgun (WGS) entry which is preliminary data.</text>
</comment>
<accession>A0A853BFH2</accession>
<keyword evidence="4" id="KW-1185">Reference proteome</keyword>
<feature type="region of interest" description="Disordered" evidence="2">
    <location>
        <begin position="235"/>
        <end position="283"/>
    </location>
</feature>
<evidence type="ECO:0000313" key="4">
    <source>
        <dbReference type="Proteomes" id="UP000549616"/>
    </source>
</evidence>
<dbReference type="GO" id="GO:0004497">
    <property type="term" value="F:monooxygenase activity"/>
    <property type="evidence" value="ECO:0007669"/>
    <property type="project" value="InterPro"/>
</dbReference>
<reference evidence="3 4" key="1">
    <citation type="submission" date="2020-07" db="EMBL/GenBank/DDBJ databases">
        <title>Sequencing the genomes of 1000 actinobacteria strains.</title>
        <authorList>
            <person name="Klenk H.-P."/>
        </authorList>
    </citation>
    <scope>NUCLEOTIDE SEQUENCE [LARGE SCALE GENOMIC DNA]</scope>
    <source>
        <strain evidence="3 4">DSM 104006</strain>
    </source>
</reference>
<dbReference type="RefSeq" id="WP_179777508.1">
    <property type="nucleotide sequence ID" value="NZ_JACCFK010000002.1"/>
</dbReference>
<dbReference type="GO" id="GO:0005506">
    <property type="term" value="F:iron ion binding"/>
    <property type="evidence" value="ECO:0007669"/>
    <property type="project" value="InterPro"/>
</dbReference>
<dbReference type="GO" id="GO:0016705">
    <property type="term" value="F:oxidoreductase activity, acting on paired donors, with incorporation or reduction of molecular oxygen"/>
    <property type="evidence" value="ECO:0007669"/>
    <property type="project" value="InterPro"/>
</dbReference>
<evidence type="ECO:0000256" key="2">
    <source>
        <dbReference type="SAM" id="MobiDB-lite"/>
    </source>
</evidence>
<protein>
    <submittedName>
        <fullName evidence="3">Cytochrome P450</fullName>
    </submittedName>
</protein>
<dbReference type="InterPro" id="IPR036396">
    <property type="entry name" value="Cyt_P450_sf"/>
</dbReference>
<dbReference type="SUPFAM" id="SSF48264">
    <property type="entry name" value="Cytochrome P450"/>
    <property type="match status" value="1"/>
</dbReference>
<dbReference type="Proteomes" id="UP000549616">
    <property type="component" value="Unassembled WGS sequence"/>
</dbReference>